<dbReference type="SUPFAM" id="SSF51735">
    <property type="entry name" value="NAD(P)-binding Rossmann-fold domains"/>
    <property type="match status" value="1"/>
</dbReference>
<sequence length="311" mass="34040">MSLAKDAAIFLAGHRGLVGSAILRLLEARGYQNIITRSRDQLDLANQASVRDFFELERPAYVILAAARVGGIEANRTRPAEFISENLAIQGNVIDQAYRSGVKKLLFLGSSCIYPRLAAQPIREEALLSGPLEPTNEAYALAKIAGLKMCAAYRQQYGFDAISLMPTNLYGPGDNFDLESSHVIPALMRKAHEAKKSGAASLTVWGSGRPRREFLHVDDLASACLFAMDHYDEGSPMNVGTGQDLSIKQLAEAICHVVGFNGNLTWDDSMPDGTPRKLLDISRMSGLGWQASISLEEGLKSTYQWYLDNQT</sequence>
<proteinExistence type="inferred from homology"/>
<keyword evidence="4 9" id="KW-0521">NADP</keyword>
<evidence type="ECO:0000256" key="6">
    <source>
        <dbReference type="ARBA" id="ARBA00023235"/>
    </source>
</evidence>
<gene>
    <name evidence="9" type="primary">fcl</name>
    <name evidence="11" type="ORF">DFP90_11916</name>
</gene>
<feature type="binding site" evidence="9">
    <location>
        <position position="212"/>
    </location>
    <ligand>
        <name>substrate</name>
    </ligand>
</feature>
<keyword evidence="6 9" id="KW-0413">Isomerase</keyword>
<feature type="site" description="Important for catalytic activity" evidence="9">
    <location>
        <position position="110"/>
    </location>
</feature>
<feature type="binding site" evidence="9">
    <location>
        <position position="182"/>
    </location>
    <ligand>
        <name>NADP(+)</name>
        <dbReference type="ChEBI" id="CHEBI:58349"/>
    </ligand>
</feature>
<dbReference type="CDD" id="cd05239">
    <property type="entry name" value="GDP_FS_SDR_e"/>
    <property type="match status" value="1"/>
</dbReference>
<comment type="similarity">
    <text evidence="2 9">Belongs to the NAD(P)-dependent epimerase/dehydratase family. Fucose synthase subfamily.</text>
</comment>
<dbReference type="UniPathway" id="UPA00128">
    <property type="reaction ID" value="UER00191"/>
</dbReference>
<dbReference type="AlphaFoldDB" id="A0A3D9H2R0"/>
<dbReference type="FunFam" id="3.40.50.720:FF:000101">
    <property type="entry name" value="GDP-L-fucose synthase"/>
    <property type="match status" value="1"/>
</dbReference>
<feature type="binding site" evidence="9">
    <location>
        <position position="190"/>
    </location>
    <ligand>
        <name>substrate</name>
    </ligand>
</feature>
<dbReference type="OrthoDB" id="9811425at2"/>
<feature type="binding site" evidence="9">
    <location>
        <begin position="13"/>
        <end position="19"/>
    </location>
    <ligand>
        <name>NADP(+)</name>
        <dbReference type="ChEBI" id="CHEBI:58349"/>
    </ligand>
</feature>
<dbReference type="InterPro" id="IPR001509">
    <property type="entry name" value="Epimerase_deHydtase"/>
</dbReference>
<protein>
    <recommendedName>
        <fullName evidence="3 9">GDP-L-fucose synthase</fullName>
        <ecNumber evidence="3 9">1.1.1.271</ecNumber>
    </recommendedName>
    <alternativeName>
        <fullName evidence="9">GDP-4-keto-6-deoxy-D-mannose-3,5-epimerase-4-reductase</fullName>
    </alternativeName>
</protein>
<feature type="active site" description="Proton donor/acceptor" evidence="9">
    <location>
        <position position="139"/>
    </location>
</feature>
<evidence type="ECO:0000256" key="8">
    <source>
        <dbReference type="ARBA" id="ARBA00051935"/>
    </source>
</evidence>
<dbReference type="Pfam" id="PF01370">
    <property type="entry name" value="Epimerase"/>
    <property type="match status" value="1"/>
</dbReference>
<evidence type="ECO:0000256" key="9">
    <source>
        <dbReference type="HAMAP-Rule" id="MF_00956"/>
    </source>
</evidence>
<evidence type="ECO:0000256" key="4">
    <source>
        <dbReference type="ARBA" id="ARBA00022857"/>
    </source>
</evidence>
<dbReference type="PANTHER" id="PTHR43238">
    <property type="entry name" value="GDP-L-FUCOSE SYNTHASE"/>
    <property type="match status" value="1"/>
</dbReference>
<feature type="site" description="Important for catalytic activity" evidence="9">
    <location>
        <position position="112"/>
    </location>
</feature>
<feature type="binding site" evidence="9">
    <location>
        <begin position="166"/>
        <end position="169"/>
    </location>
    <ligand>
        <name>NADP(+)</name>
        <dbReference type="ChEBI" id="CHEBI:58349"/>
    </ligand>
</feature>
<evidence type="ECO:0000256" key="7">
    <source>
        <dbReference type="ARBA" id="ARBA00023268"/>
    </source>
</evidence>
<reference evidence="11 12" key="1">
    <citation type="submission" date="2018-07" db="EMBL/GenBank/DDBJ databases">
        <title>Genomic Encyclopedia of Type Strains, Phase III (KMG-III): the genomes of soil and plant-associated and newly described type strains.</title>
        <authorList>
            <person name="Whitman W."/>
        </authorList>
    </citation>
    <scope>NUCLEOTIDE SEQUENCE [LARGE SCALE GENOMIC DNA]</scope>
    <source>
        <strain evidence="11 12">CECT 8488</strain>
    </source>
</reference>
<dbReference type="GO" id="GO:0050577">
    <property type="term" value="F:GDP-L-fucose synthase activity"/>
    <property type="evidence" value="ECO:0007669"/>
    <property type="project" value="UniProtKB-UniRule"/>
</dbReference>
<evidence type="ECO:0000256" key="1">
    <source>
        <dbReference type="ARBA" id="ARBA00004883"/>
    </source>
</evidence>
<dbReference type="PANTHER" id="PTHR43238:SF1">
    <property type="entry name" value="GDP-L-FUCOSE SYNTHASE"/>
    <property type="match status" value="1"/>
</dbReference>
<dbReference type="EMBL" id="QRDW01000019">
    <property type="protein sequence ID" value="RED43762.1"/>
    <property type="molecule type" value="Genomic_DNA"/>
</dbReference>
<dbReference type="Gene3D" id="3.90.25.10">
    <property type="entry name" value="UDP-galactose 4-epimerase, domain 1"/>
    <property type="match status" value="1"/>
</dbReference>
<comment type="pathway">
    <text evidence="1 9">Nucleotide-sugar biosynthesis; GDP-L-fucose biosynthesis via de novo pathway; GDP-L-fucose from GDP-alpha-D-mannose: step 2/2.</text>
</comment>
<comment type="catalytic activity">
    <reaction evidence="8 9">
        <text>GDP-beta-L-fucose + NADP(+) = GDP-4-dehydro-alpha-D-rhamnose + NADPH + H(+)</text>
        <dbReference type="Rhea" id="RHEA:18885"/>
        <dbReference type="ChEBI" id="CHEBI:15378"/>
        <dbReference type="ChEBI" id="CHEBI:57273"/>
        <dbReference type="ChEBI" id="CHEBI:57783"/>
        <dbReference type="ChEBI" id="CHEBI:57964"/>
        <dbReference type="ChEBI" id="CHEBI:58349"/>
        <dbReference type="EC" id="1.1.1.271"/>
    </reaction>
</comment>
<evidence type="ECO:0000256" key="5">
    <source>
        <dbReference type="ARBA" id="ARBA00023002"/>
    </source>
</evidence>
<name>A0A3D9H2R0_9PROT</name>
<dbReference type="GO" id="GO:0070401">
    <property type="term" value="F:NADP+ binding"/>
    <property type="evidence" value="ECO:0007669"/>
    <property type="project" value="UniProtKB-UniRule"/>
</dbReference>
<dbReference type="RefSeq" id="WP_115939491.1">
    <property type="nucleotide sequence ID" value="NZ_QRDW01000019.1"/>
</dbReference>
<feature type="binding site" evidence="9">
    <location>
        <begin position="108"/>
        <end position="111"/>
    </location>
    <ligand>
        <name>NADP(+)</name>
        <dbReference type="ChEBI" id="CHEBI:58349"/>
    </ligand>
</feature>
<dbReference type="EC" id="1.1.1.271" evidence="3 9"/>
<organism evidence="11 12">
    <name type="scientific">Aestuariispira insulae</name>
    <dbReference type="NCBI Taxonomy" id="1461337"/>
    <lineage>
        <taxon>Bacteria</taxon>
        <taxon>Pseudomonadati</taxon>
        <taxon>Pseudomonadota</taxon>
        <taxon>Alphaproteobacteria</taxon>
        <taxon>Rhodospirillales</taxon>
        <taxon>Kiloniellaceae</taxon>
        <taxon>Aestuariispira</taxon>
    </lineage>
</organism>
<feature type="domain" description="NAD-dependent epimerase/dehydratase" evidence="10">
    <location>
        <begin position="9"/>
        <end position="240"/>
    </location>
</feature>
<dbReference type="InterPro" id="IPR028614">
    <property type="entry name" value="GDP_fucose/colitose_synth"/>
</dbReference>
<feature type="binding site" evidence="9">
    <location>
        <position position="143"/>
    </location>
    <ligand>
        <name>NADP(+)</name>
        <dbReference type="ChEBI" id="CHEBI:58349"/>
    </ligand>
</feature>
<dbReference type="Gene3D" id="3.40.50.720">
    <property type="entry name" value="NAD(P)-binding Rossmann-like Domain"/>
    <property type="match status" value="1"/>
</dbReference>
<feature type="binding site" evidence="9">
    <location>
        <position position="272"/>
    </location>
    <ligand>
        <name>substrate</name>
    </ligand>
</feature>
<dbReference type="InterPro" id="IPR036291">
    <property type="entry name" value="NAD(P)-bd_dom_sf"/>
</dbReference>
<dbReference type="Proteomes" id="UP000256845">
    <property type="component" value="Unassembled WGS sequence"/>
</dbReference>
<comment type="function">
    <text evidence="9">Catalyzes the two-step NADP-dependent conversion of GDP-4-dehydro-6-deoxy-D-mannose to GDP-fucose, involving an epimerase and a reductase reaction.</text>
</comment>
<dbReference type="GO" id="GO:0042351">
    <property type="term" value="P:'de novo' GDP-L-fucose biosynthetic process"/>
    <property type="evidence" value="ECO:0007669"/>
    <property type="project" value="UniProtKB-UniRule"/>
</dbReference>
<evidence type="ECO:0000313" key="11">
    <source>
        <dbReference type="EMBL" id="RED43762.1"/>
    </source>
</evidence>
<evidence type="ECO:0000259" key="10">
    <source>
        <dbReference type="Pfam" id="PF01370"/>
    </source>
</evidence>
<dbReference type="GO" id="GO:0016853">
    <property type="term" value="F:isomerase activity"/>
    <property type="evidence" value="ECO:0007669"/>
    <property type="project" value="UniProtKB-KW"/>
</dbReference>
<comment type="caution">
    <text evidence="11">The sequence shown here is derived from an EMBL/GenBank/DDBJ whole genome shotgun (WGS) entry which is preliminary data.</text>
</comment>
<dbReference type="HAMAP" id="MF_00956">
    <property type="entry name" value="GDP_fucose_synth"/>
    <property type="match status" value="1"/>
</dbReference>
<evidence type="ECO:0000313" key="12">
    <source>
        <dbReference type="Proteomes" id="UP000256845"/>
    </source>
</evidence>
<keyword evidence="7 9" id="KW-0511">Multifunctional enzyme</keyword>
<accession>A0A3D9H2R0</accession>
<feature type="binding site" evidence="9">
    <location>
        <position position="205"/>
    </location>
    <ligand>
        <name>substrate</name>
    </ligand>
</feature>
<evidence type="ECO:0000256" key="2">
    <source>
        <dbReference type="ARBA" id="ARBA00005959"/>
    </source>
</evidence>
<keyword evidence="12" id="KW-1185">Reference proteome</keyword>
<evidence type="ECO:0000256" key="3">
    <source>
        <dbReference type="ARBA" id="ARBA00012371"/>
    </source>
</evidence>
<keyword evidence="5 9" id="KW-0560">Oxidoreductase</keyword>